<evidence type="ECO:0000313" key="2">
    <source>
        <dbReference type="Proteomes" id="UP000475862"/>
    </source>
</evidence>
<sequence length="321" mass="37143">MEILTYPLEKTRDLSDFSDGSDHNEEDELNNLIVMNEVNGYFDFQNIDCNINNVVDDIVIETENVVDNIMAETENIDRMLENPTITYKYHRIRKEDIKREEKPLTTKEIVFTALPKKNFPRVSLPTIERLGKPSSSPSSLLIPVKSRNPRNIDDPTPFNEIRYNSNKHFAIYDARQHATSCRNGTLTEWNIHKKNVSAVVTVNGANMVKSINDQFESKKEVNIKKLILDVKTIWDGTFYNMLDRFLILSKLISDVLIQKPSSPEMLTARKLQQLRETIKLFEKIEKAIGEVKMFAKNSIQETSSIEHLSMNEEKQCNNLYL</sequence>
<name>A0A6G0T936_APHGL</name>
<accession>A0A6G0T936</accession>
<keyword evidence="2" id="KW-1185">Reference proteome</keyword>
<comment type="caution">
    <text evidence="1">The sequence shown here is derived from an EMBL/GenBank/DDBJ whole genome shotgun (WGS) entry which is preliminary data.</text>
</comment>
<proteinExistence type="predicted"/>
<protein>
    <submittedName>
        <fullName evidence="1">Uncharacterized protein</fullName>
    </submittedName>
</protein>
<reference evidence="1 2" key="1">
    <citation type="submission" date="2019-08" db="EMBL/GenBank/DDBJ databases">
        <title>The genome of the soybean aphid Biotype 1, its phylome, world population structure and adaptation to the North American continent.</title>
        <authorList>
            <person name="Giordano R."/>
            <person name="Donthu R.K."/>
            <person name="Hernandez A.G."/>
            <person name="Wright C.L."/>
            <person name="Zimin A.V."/>
        </authorList>
    </citation>
    <scope>NUCLEOTIDE SEQUENCE [LARGE SCALE GENOMIC DNA]</scope>
    <source>
        <tissue evidence="1">Whole aphids</tissue>
    </source>
</reference>
<organism evidence="1 2">
    <name type="scientific">Aphis glycines</name>
    <name type="common">Soybean aphid</name>
    <dbReference type="NCBI Taxonomy" id="307491"/>
    <lineage>
        <taxon>Eukaryota</taxon>
        <taxon>Metazoa</taxon>
        <taxon>Ecdysozoa</taxon>
        <taxon>Arthropoda</taxon>
        <taxon>Hexapoda</taxon>
        <taxon>Insecta</taxon>
        <taxon>Pterygota</taxon>
        <taxon>Neoptera</taxon>
        <taxon>Paraneoptera</taxon>
        <taxon>Hemiptera</taxon>
        <taxon>Sternorrhyncha</taxon>
        <taxon>Aphidomorpha</taxon>
        <taxon>Aphidoidea</taxon>
        <taxon>Aphididae</taxon>
        <taxon>Aphidini</taxon>
        <taxon>Aphis</taxon>
        <taxon>Aphis</taxon>
    </lineage>
</organism>
<gene>
    <name evidence="1" type="ORF">AGLY_012081</name>
</gene>
<evidence type="ECO:0000313" key="1">
    <source>
        <dbReference type="EMBL" id="KAE9528510.1"/>
    </source>
</evidence>
<dbReference type="EMBL" id="VYZN01000048">
    <property type="protein sequence ID" value="KAE9528510.1"/>
    <property type="molecule type" value="Genomic_DNA"/>
</dbReference>
<dbReference type="Proteomes" id="UP000475862">
    <property type="component" value="Unassembled WGS sequence"/>
</dbReference>
<dbReference type="AlphaFoldDB" id="A0A6G0T936"/>